<dbReference type="CDD" id="cd16927">
    <property type="entry name" value="HATPase_Hsp90-like"/>
    <property type="match status" value="1"/>
</dbReference>
<dbReference type="NCBIfam" id="NF003555">
    <property type="entry name" value="PRK05218.1"/>
    <property type="match status" value="1"/>
</dbReference>
<dbReference type="PIRSF" id="PIRSF002583">
    <property type="entry name" value="Hsp90"/>
    <property type="match status" value="1"/>
</dbReference>
<evidence type="ECO:0000256" key="10">
    <source>
        <dbReference type="HAMAP-Rule" id="MF_00505"/>
    </source>
</evidence>
<dbReference type="OrthoDB" id="9802640at2"/>
<dbReference type="Proteomes" id="UP000271003">
    <property type="component" value="Chromosome"/>
</dbReference>
<evidence type="ECO:0000256" key="11">
    <source>
        <dbReference type="PIRSR" id="PIRSR002583-1"/>
    </source>
</evidence>
<evidence type="ECO:0000256" key="6">
    <source>
        <dbReference type="ARBA" id="ARBA00023016"/>
    </source>
</evidence>
<feature type="binding site" evidence="11">
    <location>
        <begin position="121"/>
        <end position="126"/>
    </location>
    <ligand>
        <name>ATP</name>
        <dbReference type="ChEBI" id="CHEBI:30616"/>
    </ligand>
</feature>
<keyword evidence="7 10" id="KW-0143">Chaperone</keyword>
<dbReference type="InterPro" id="IPR020575">
    <property type="entry name" value="Hsp90_N"/>
</dbReference>
<dbReference type="InterPro" id="IPR037196">
    <property type="entry name" value="HSP90_C"/>
</dbReference>
<evidence type="ECO:0000313" key="14">
    <source>
        <dbReference type="Proteomes" id="UP000271003"/>
    </source>
</evidence>
<dbReference type="InterPro" id="IPR001404">
    <property type="entry name" value="Hsp90_fam"/>
</dbReference>
<dbReference type="EMBL" id="AP018786">
    <property type="protein sequence ID" value="BBF23317.1"/>
    <property type="molecule type" value="Genomic_DNA"/>
</dbReference>
<sequence>MAAQVHGFQTEVSKLLRLLAKSLYSNSDVFLRELVSNASDAIDKLRFLSITKPELVKDDPVFSIRVRADREAGMLTITDNGIGMTESEANEHLGTIAKSGTEAFLANLSGDEAKDSQLIGQFGVGFYSAFIVADRVTVISRSANAPENEAVRWESTGEGTYTSELTTRAGRGTDVILHLKPEASKYLEDWELEEIIRTYSDHIATPVSLWKETTPAKTDEKDENVVEPAHYEWVQVNDAKALWTMNPREVKDEDYKAFYKHLTHEYADPLCWAHNRVEGEMEYTSLLYCPATAPWNLYDGREGHGLKLYVQRVFILDKAEAFLPHYLRFIRGLIDTNDLPLNVSRELLQESTVTHKLKKAVTKRALGMLEKLAADNDKYAAFWSEFGKCLKEGVVEDPANREAVMKLLRFASTKDAETEARSATVSLADYVARAPKEQTKIYYLVAGSYEAALSSPYLETFRKKGIEVLLLWERIDEWMMSGMPEFEGKAFVSVTASDLELGELAKDDAEAQKKVEEAAGDSVERLKKALGDKVEGVRVSSRLVESASCVIGQNDQMLTPQMRRMLEAAGRPVPEEKFTLEINPSHPLIQKALAETDEARFADWADVIYEQAVLADQGTVKDPAGFVKRLNALLTK</sequence>
<feature type="binding site" evidence="11">
    <location>
        <position position="84"/>
    </location>
    <ligand>
        <name>ATP</name>
        <dbReference type="ChEBI" id="CHEBI:30616"/>
    </ligand>
</feature>
<dbReference type="FunFam" id="3.30.230.80:FF:000002">
    <property type="entry name" value="Molecular chaperone HtpG"/>
    <property type="match status" value="1"/>
</dbReference>
<dbReference type="SMART" id="SM00387">
    <property type="entry name" value="HATPase_c"/>
    <property type="match status" value="1"/>
</dbReference>
<dbReference type="Gene3D" id="1.20.120.790">
    <property type="entry name" value="Heat shock protein 90, C-terminal domain"/>
    <property type="match status" value="1"/>
</dbReference>
<evidence type="ECO:0000256" key="7">
    <source>
        <dbReference type="ARBA" id="ARBA00023186"/>
    </source>
</evidence>
<dbReference type="InterPro" id="IPR036890">
    <property type="entry name" value="HATPase_C_sf"/>
</dbReference>
<evidence type="ECO:0000256" key="1">
    <source>
        <dbReference type="ARBA" id="ARBA00004496"/>
    </source>
</evidence>
<dbReference type="GO" id="GO:0051082">
    <property type="term" value="F:unfolded protein binding"/>
    <property type="evidence" value="ECO:0007669"/>
    <property type="project" value="UniProtKB-UniRule"/>
</dbReference>
<dbReference type="Gene3D" id="3.40.50.11260">
    <property type="match status" value="1"/>
</dbReference>
<dbReference type="GO" id="GO:0005737">
    <property type="term" value="C:cytoplasm"/>
    <property type="evidence" value="ECO:0007669"/>
    <property type="project" value="UniProtKB-SubCell"/>
</dbReference>
<dbReference type="KEGG" id="sutt:SUTMEG_12080"/>
<dbReference type="PRINTS" id="PR00775">
    <property type="entry name" value="HEATSHOCK90"/>
</dbReference>
<proteinExistence type="inferred from homology"/>
<dbReference type="HAMAP" id="MF_00505">
    <property type="entry name" value="HSP90"/>
    <property type="match status" value="1"/>
</dbReference>
<dbReference type="RefSeq" id="WP_120176942.1">
    <property type="nucleotide sequence ID" value="NZ_AP018786.1"/>
</dbReference>
<feature type="region of interest" description="A; substrate-binding" evidence="10">
    <location>
        <begin position="1"/>
        <end position="345"/>
    </location>
</feature>
<keyword evidence="4 10" id="KW-0547">Nucleotide-binding</keyword>
<comment type="subcellular location">
    <subcellularLocation>
        <location evidence="1 10">Cytoplasm</location>
    </subcellularLocation>
</comment>
<evidence type="ECO:0000313" key="13">
    <source>
        <dbReference type="EMBL" id="BBF23317.1"/>
    </source>
</evidence>
<dbReference type="Pfam" id="PF00183">
    <property type="entry name" value="HSP90"/>
    <property type="match status" value="1"/>
</dbReference>
<comment type="subunit">
    <text evidence="10">Homodimer.</text>
</comment>
<dbReference type="Gene3D" id="3.30.565.10">
    <property type="entry name" value="Histidine kinase-like ATPase, C-terminal domain"/>
    <property type="match status" value="1"/>
</dbReference>
<evidence type="ECO:0000256" key="2">
    <source>
        <dbReference type="ARBA" id="ARBA00008239"/>
    </source>
</evidence>
<name>A0A2Z6ICC3_9BURK</name>
<dbReference type="FunFam" id="3.30.565.10:FF:000009">
    <property type="entry name" value="Molecular chaperone HtpG"/>
    <property type="match status" value="1"/>
</dbReference>
<feature type="region of interest" description="C" evidence="10">
    <location>
        <begin position="565"/>
        <end position="636"/>
    </location>
</feature>
<keyword evidence="3 10" id="KW-0963">Cytoplasm</keyword>
<keyword evidence="14" id="KW-1185">Reference proteome</keyword>
<accession>A0A2Z6ICC3</accession>
<feature type="binding site" evidence="11">
    <location>
        <position position="79"/>
    </location>
    <ligand>
        <name>ATP</name>
        <dbReference type="ChEBI" id="CHEBI:30616"/>
    </ligand>
</feature>
<feature type="domain" description="Histidine kinase/HSP90-like ATPase" evidence="12">
    <location>
        <begin position="26"/>
        <end position="183"/>
    </location>
</feature>
<gene>
    <name evidence="10 13" type="primary">htpG</name>
    <name evidence="13" type="ORF">SUTMEG_12080</name>
</gene>
<comment type="function">
    <text evidence="8 10">Molecular chaperone. Has ATPase activity.</text>
</comment>
<reference evidence="13 14" key="1">
    <citation type="journal article" date="2018" name="Int. J. Syst. Evol. Microbiol.">
        <title>Mesosutterella multiformis gen. nov., sp. nov., a member of the family Sutterellaceae and Sutterella megalosphaeroides sp. nov., isolated from human faeces.</title>
        <authorList>
            <person name="Sakamoto M."/>
            <person name="Ikeyama N."/>
            <person name="Kunihiro T."/>
            <person name="Iino T."/>
            <person name="Yuki M."/>
            <person name="Ohkuma M."/>
        </authorList>
    </citation>
    <scope>NUCLEOTIDE SEQUENCE [LARGE SCALE GENOMIC DNA]</scope>
    <source>
        <strain evidence="13 14">6FBBBH3</strain>
    </source>
</reference>
<evidence type="ECO:0000256" key="9">
    <source>
        <dbReference type="ARBA" id="ARBA00070675"/>
    </source>
</evidence>
<evidence type="ECO:0000256" key="8">
    <source>
        <dbReference type="ARBA" id="ARBA00058590"/>
    </source>
</evidence>
<keyword evidence="6 10" id="KW-0346">Stress response</keyword>
<feature type="binding site" evidence="11">
    <location>
        <position position="37"/>
    </location>
    <ligand>
        <name>ATP</name>
        <dbReference type="ChEBI" id="CHEBI:30616"/>
    </ligand>
</feature>
<dbReference type="GO" id="GO:0140662">
    <property type="term" value="F:ATP-dependent protein folding chaperone"/>
    <property type="evidence" value="ECO:0007669"/>
    <property type="project" value="InterPro"/>
</dbReference>
<dbReference type="SUPFAM" id="SSF55874">
    <property type="entry name" value="ATPase domain of HSP90 chaperone/DNA topoisomerase II/histidine kinase"/>
    <property type="match status" value="1"/>
</dbReference>
<dbReference type="Gene3D" id="3.30.230.80">
    <property type="match status" value="1"/>
</dbReference>
<dbReference type="InterPro" id="IPR003594">
    <property type="entry name" value="HATPase_dom"/>
</dbReference>
<evidence type="ECO:0000256" key="4">
    <source>
        <dbReference type="ARBA" id="ARBA00022741"/>
    </source>
</evidence>
<feature type="binding site" evidence="11">
    <location>
        <position position="173"/>
    </location>
    <ligand>
        <name>ATP</name>
        <dbReference type="ChEBI" id="CHEBI:30616"/>
    </ligand>
</feature>
<dbReference type="SUPFAM" id="SSF54211">
    <property type="entry name" value="Ribosomal protein S5 domain 2-like"/>
    <property type="match status" value="1"/>
</dbReference>
<feature type="binding site" evidence="11">
    <location>
        <begin position="99"/>
        <end position="100"/>
    </location>
    <ligand>
        <name>ATP</name>
        <dbReference type="ChEBI" id="CHEBI:30616"/>
    </ligand>
</feature>
<comment type="caution">
    <text evidence="10">Lacks conserved residue(s) required for the propagation of feature annotation.</text>
</comment>
<dbReference type="GO" id="GO:0005524">
    <property type="term" value="F:ATP binding"/>
    <property type="evidence" value="ECO:0007669"/>
    <property type="project" value="UniProtKB-UniRule"/>
</dbReference>
<evidence type="ECO:0000256" key="3">
    <source>
        <dbReference type="ARBA" id="ARBA00022490"/>
    </source>
</evidence>
<dbReference type="PANTHER" id="PTHR11528">
    <property type="entry name" value="HEAT SHOCK PROTEIN 90 FAMILY MEMBER"/>
    <property type="match status" value="1"/>
</dbReference>
<organism evidence="13 14">
    <name type="scientific">Sutterella megalosphaeroides</name>
    <dbReference type="NCBI Taxonomy" id="2494234"/>
    <lineage>
        <taxon>Bacteria</taxon>
        <taxon>Pseudomonadati</taxon>
        <taxon>Pseudomonadota</taxon>
        <taxon>Betaproteobacteria</taxon>
        <taxon>Burkholderiales</taxon>
        <taxon>Sutterellaceae</taxon>
        <taxon>Sutterella</taxon>
    </lineage>
</organism>
<feature type="binding site" evidence="11">
    <location>
        <position position="98"/>
    </location>
    <ligand>
        <name>ATP</name>
        <dbReference type="ChEBI" id="CHEBI:30616"/>
    </ligand>
</feature>
<comment type="similarity">
    <text evidence="2 10">Belongs to the heat shock protein 90 family.</text>
</comment>
<evidence type="ECO:0000259" key="12">
    <source>
        <dbReference type="SMART" id="SM00387"/>
    </source>
</evidence>
<feature type="binding site" evidence="11">
    <location>
        <position position="33"/>
    </location>
    <ligand>
        <name>ATP</name>
        <dbReference type="ChEBI" id="CHEBI:30616"/>
    </ligand>
</feature>
<dbReference type="InterPro" id="IPR020568">
    <property type="entry name" value="Ribosomal_Su5_D2-typ_SF"/>
</dbReference>
<dbReference type="AlphaFoldDB" id="A0A2Z6ICC3"/>
<protein>
    <recommendedName>
        <fullName evidence="9 10">Chaperone protein HtpG</fullName>
    </recommendedName>
    <alternativeName>
        <fullName evidence="10">Heat shock protein HtpG</fullName>
    </alternativeName>
    <alternativeName>
        <fullName evidence="10">High temperature protein G</fullName>
    </alternativeName>
</protein>
<feature type="binding site" evidence="11">
    <location>
        <position position="345"/>
    </location>
    <ligand>
        <name>ATP</name>
        <dbReference type="ChEBI" id="CHEBI:30616"/>
    </ligand>
</feature>
<evidence type="ECO:0000256" key="5">
    <source>
        <dbReference type="ARBA" id="ARBA00022840"/>
    </source>
</evidence>
<dbReference type="Pfam" id="PF13589">
    <property type="entry name" value="HATPase_c_3"/>
    <property type="match status" value="1"/>
</dbReference>
<dbReference type="GO" id="GO:0016887">
    <property type="term" value="F:ATP hydrolysis activity"/>
    <property type="evidence" value="ECO:0007669"/>
    <property type="project" value="InterPro"/>
</dbReference>
<keyword evidence="5 10" id="KW-0067">ATP-binding</keyword>
<dbReference type="SUPFAM" id="SSF110942">
    <property type="entry name" value="HSP90 C-terminal domain"/>
    <property type="match status" value="1"/>
</dbReference>